<dbReference type="GO" id="GO:0004177">
    <property type="term" value="F:aminopeptidase activity"/>
    <property type="evidence" value="ECO:0007669"/>
    <property type="project" value="UniProtKB-KW"/>
</dbReference>
<dbReference type="EMBL" id="CP019344">
    <property type="protein sequence ID" value="ARN76904.1"/>
    <property type="molecule type" value="Genomic_DNA"/>
</dbReference>
<dbReference type="OrthoDB" id="8418909at2"/>
<dbReference type="InterPro" id="IPR000994">
    <property type="entry name" value="Pept_M24"/>
</dbReference>
<evidence type="ECO:0000313" key="3">
    <source>
        <dbReference type="Proteomes" id="UP000193431"/>
    </source>
</evidence>
<dbReference type="InterPro" id="IPR036005">
    <property type="entry name" value="Creatinase/aminopeptidase-like"/>
</dbReference>
<dbReference type="AlphaFoldDB" id="A0A1W6MH12"/>
<protein>
    <submittedName>
        <fullName evidence="2">Aminopeptidase</fullName>
    </submittedName>
</protein>
<name>A0A1W6MH12_9FLAO</name>
<dbReference type="Pfam" id="PF00557">
    <property type="entry name" value="Peptidase_M24"/>
    <property type="match status" value="1"/>
</dbReference>
<accession>A0A1W6MH12</accession>
<dbReference type="RefSeq" id="WP_085765704.1">
    <property type="nucleotide sequence ID" value="NZ_CP019344.1"/>
</dbReference>
<dbReference type="PANTHER" id="PTHR46112">
    <property type="entry name" value="AMINOPEPTIDASE"/>
    <property type="match status" value="1"/>
</dbReference>
<dbReference type="InterPro" id="IPR050659">
    <property type="entry name" value="Peptidase_M24B"/>
</dbReference>
<dbReference type="SUPFAM" id="SSF55920">
    <property type="entry name" value="Creatinase/aminopeptidase"/>
    <property type="match status" value="1"/>
</dbReference>
<evidence type="ECO:0000313" key="2">
    <source>
        <dbReference type="EMBL" id="ARN76904.1"/>
    </source>
</evidence>
<dbReference type="Proteomes" id="UP000193431">
    <property type="component" value="Chromosome"/>
</dbReference>
<keyword evidence="2" id="KW-0378">Hydrolase</keyword>
<proteinExistence type="predicted"/>
<dbReference type="STRING" id="331648.BST97_02195"/>
<keyword evidence="2" id="KW-0645">Protease</keyword>
<feature type="domain" description="Peptidase M24" evidence="1">
    <location>
        <begin position="7"/>
        <end position="172"/>
    </location>
</feature>
<gene>
    <name evidence="2" type="ORF">BST97_02195</name>
</gene>
<dbReference type="CDD" id="cd01066">
    <property type="entry name" value="APP_MetAP"/>
    <property type="match status" value="1"/>
</dbReference>
<dbReference type="Gene3D" id="3.90.230.10">
    <property type="entry name" value="Creatinase/methionine aminopeptidase superfamily"/>
    <property type="match status" value="1"/>
</dbReference>
<sequence length="225" mass="25887">MNSTLKHLQEAESKAAYLFDEIQKRGLIQPGFSEKEINLKILELAEELLGIKKYWHKRIVRAGKNTLCPYDENPPEVVVEDDDIVFLDFGPILEEWEADFGRTYVLGEDPNKQQLAADSERLWHIANEYLKSNPDLTGAELYQNCVKIAEDAGWTFGGPIAGHLIGKFPHEKLEKEDKTNYIHPENHIPLSNKDQNGNQRFWIIEIHLVDPKIKRGSFFEQIAGY</sequence>
<evidence type="ECO:0000259" key="1">
    <source>
        <dbReference type="Pfam" id="PF00557"/>
    </source>
</evidence>
<keyword evidence="2" id="KW-0031">Aminopeptidase</keyword>
<reference evidence="2 3" key="1">
    <citation type="submission" date="2016-11" db="EMBL/GenBank/DDBJ databases">
        <title>Trade-off between light-utilization and light-protection in marine flavobacteria.</title>
        <authorList>
            <person name="Kumagai Y."/>
        </authorList>
    </citation>
    <scope>NUCLEOTIDE SEQUENCE [LARGE SCALE GENOMIC DNA]</scope>
    <source>
        <strain evidence="2 3">JCM 13191</strain>
    </source>
</reference>
<organism evidence="2 3">
    <name type="scientific">Nonlabens spongiae</name>
    <dbReference type="NCBI Taxonomy" id="331648"/>
    <lineage>
        <taxon>Bacteria</taxon>
        <taxon>Pseudomonadati</taxon>
        <taxon>Bacteroidota</taxon>
        <taxon>Flavobacteriia</taxon>
        <taxon>Flavobacteriales</taxon>
        <taxon>Flavobacteriaceae</taxon>
        <taxon>Nonlabens</taxon>
    </lineage>
</organism>
<dbReference type="PANTHER" id="PTHR46112:SF8">
    <property type="entry name" value="CYTOPLASMIC PEPTIDASE PEPQ-RELATED"/>
    <property type="match status" value="1"/>
</dbReference>
<keyword evidence="3" id="KW-1185">Reference proteome</keyword>